<keyword evidence="1" id="KW-0812">Transmembrane</keyword>
<organism evidence="2 3">
    <name type="scientific">Acanthosepion pharaonis</name>
    <name type="common">Pharaoh cuttlefish</name>
    <name type="synonym">Sepia pharaonis</name>
    <dbReference type="NCBI Taxonomy" id="158019"/>
    <lineage>
        <taxon>Eukaryota</taxon>
        <taxon>Metazoa</taxon>
        <taxon>Spiralia</taxon>
        <taxon>Lophotrochozoa</taxon>
        <taxon>Mollusca</taxon>
        <taxon>Cephalopoda</taxon>
        <taxon>Coleoidea</taxon>
        <taxon>Decapodiformes</taxon>
        <taxon>Sepiida</taxon>
        <taxon>Sepiina</taxon>
        <taxon>Sepiidae</taxon>
        <taxon>Acanthosepion</taxon>
    </lineage>
</organism>
<keyword evidence="1" id="KW-1133">Transmembrane helix</keyword>
<dbReference type="Proteomes" id="UP000597762">
    <property type="component" value="Unassembled WGS sequence"/>
</dbReference>
<name>A0A812ALV2_ACAPH</name>
<gene>
    <name evidence="2" type="ORF">SPHA_524</name>
</gene>
<sequence length="295" mass="34273">MCLKERKPKNNHVMSTLRIRCKRQNDQKINKYPTYLKFRSLITLFLTLSLSYFHFHSFVIPFLSLPFLSYSFSFIWYRSLSSLSHLLSLIPQIFSLSLFHSSPTYFYLSLTHTHISFLSFISSRLSLSLLYIYFAFVSLSYCFSFISYLSLSSLFFLIFLLTHKFLSLSLSLSLCVFHSSSTLFSFFSTSFSFLSFLSHIFFAFISLPPISSVFLTLSLKVTYSSHSSLFPSCSLSHPTFSFFFSVIFLFLFSVYYFHNRPNFSLLLTTLSPKIPSFTLSYSHHSSFSLSISFSL</sequence>
<comment type="caution">
    <text evidence="2">The sequence shown here is derived from an EMBL/GenBank/DDBJ whole genome shotgun (WGS) entry which is preliminary data.</text>
</comment>
<feature type="transmembrane region" description="Helical" evidence="1">
    <location>
        <begin position="193"/>
        <end position="219"/>
    </location>
</feature>
<evidence type="ECO:0000313" key="3">
    <source>
        <dbReference type="Proteomes" id="UP000597762"/>
    </source>
</evidence>
<accession>A0A812ALV2</accession>
<feature type="transmembrane region" description="Helical" evidence="1">
    <location>
        <begin position="89"/>
        <end position="110"/>
    </location>
</feature>
<dbReference type="EMBL" id="CAHIKZ030000010">
    <property type="protein sequence ID" value="CAE1140233.1"/>
    <property type="molecule type" value="Genomic_DNA"/>
</dbReference>
<feature type="transmembrane region" description="Helical" evidence="1">
    <location>
        <begin position="240"/>
        <end position="258"/>
    </location>
</feature>
<dbReference type="AlphaFoldDB" id="A0A812ALV2"/>
<keyword evidence="1" id="KW-0472">Membrane</keyword>
<feature type="transmembrane region" description="Helical" evidence="1">
    <location>
        <begin position="36"/>
        <end position="53"/>
    </location>
</feature>
<feature type="transmembrane region" description="Helical" evidence="1">
    <location>
        <begin position="130"/>
        <end position="161"/>
    </location>
</feature>
<protein>
    <submittedName>
        <fullName evidence="2">Uncharacterized protein</fullName>
    </submittedName>
</protein>
<reference evidence="2" key="1">
    <citation type="submission" date="2021-01" db="EMBL/GenBank/DDBJ databases">
        <authorList>
            <person name="Li R."/>
            <person name="Bekaert M."/>
        </authorList>
    </citation>
    <scope>NUCLEOTIDE SEQUENCE</scope>
    <source>
        <strain evidence="2">Farmed</strain>
    </source>
</reference>
<evidence type="ECO:0000313" key="2">
    <source>
        <dbReference type="EMBL" id="CAE1140233.1"/>
    </source>
</evidence>
<keyword evidence="3" id="KW-1185">Reference proteome</keyword>
<evidence type="ECO:0000256" key="1">
    <source>
        <dbReference type="SAM" id="Phobius"/>
    </source>
</evidence>
<proteinExistence type="predicted"/>